<dbReference type="AlphaFoldDB" id="A0A0E9VA97"/>
<organism evidence="1">
    <name type="scientific">Anguilla anguilla</name>
    <name type="common">European freshwater eel</name>
    <name type="synonym">Muraena anguilla</name>
    <dbReference type="NCBI Taxonomy" id="7936"/>
    <lineage>
        <taxon>Eukaryota</taxon>
        <taxon>Metazoa</taxon>
        <taxon>Chordata</taxon>
        <taxon>Craniata</taxon>
        <taxon>Vertebrata</taxon>
        <taxon>Euteleostomi</taxon>
        <taxon>Actinopterygii</taxon>
        <taxon>Neopterygii</taxon>
        <taxon>Teleostei</taxon>
        <taxon>Anguilliformes</taxon>
        <taxon>Anguillidae</taxon>
        <taxon>Anguilla</taxon>
    </lineage>
</organism>
<sequence length="45" mass="5124">MRLKAGHIAEFAFLNNKAFELFFFSAPTSTLPQAEYNKTPFRTVA</sequence>
<reference evidence="1" key="2">
    <citation type="journal article" date="2015" name="Fish Shellfish Immunol.">
        <title>Early steps in the European eel (Anguilla anguilla)-Vibrio vulnificus interaction in the gills: Role of the RtxA13 toxin.</title>
        <authorList>
            <person name="Callol A."/>
            <person name="Pajuelo D."/>
            <person name="Ebbesson L."/>
            <person name="Teles M."/>
            <person name="MacKenzie S."/>
            <person name="Amaro C."/>
        </authorList>
    </citation>
    <scope>NUCLEOTIDE SEQUENCE</scope>
</reference>
<evidence type="ECO:0000313" key="1">
    <source>
        <dbReference type="EMBL" id="JAH75034.1"/>
    </source>
</evidence>
<proteinExistence type="predicted"/>
<dbReference type="EMBL" id="GBXM01033543">
    <property type="protein sequence ID" value="JAH75034.1"/>
    <property type="molecule type" value="Transcribed_RNA"/>
</dbReference>
<protein>
    <submittedName>
        <fullName evidence="1">Uncharacterized protein</fullName>
    </submittedName>
</protein>
<name>A0A0E9VA97_ANGAN</name>
<reference evidence="1" key="1">
    <citation type="submission" date="2014-11" db="EMBL/GenBank/DDBJ databases">
        <authorList>
            <person name="Amaro Gonzalez C."/>
        </authorList>
    </citation>
    <scope>NUCLEOTIDE SEQUENCE</scope>
</reference>
<accession>A0A0E9VA97</accession>